<reference evidence="2" key="1">
    <citation type="journal article" date="2014" name="PLoS ONE">
        <title>Transcriptome-Based Identification of ABC Transporters in the Western Tarnished Plant Bug Lygus hesperus.</title>
        <authorList>
            <person name="Hull J.J."/>
            <person name="Chaney K."/>
            <person name="Geib S.M."/>
            <person name="Fabrick J.A."/>
            <person name="Brent C.S."/>
            <person name="Walsh D."/>
            <person name="Lavine L.C."/>
        </authorList>
    </citation>
    <scope>NUCLEOTIDE SEQUENCE</scope>
</reference>
<reference evidence="2" key="2">
    <citation type="submission" date="2014-07" db="EMBL/GenBank/DDBJ databases">
        <authorList>
            <person name="Hull J."/>
        </authorList>
    </citation>
    <scope>NUCLEOTIDE SEQUENCE</scope>
</reference>
<proteinExistence type="predicted"/>
<sequence length="105" mass="11825">MLPSLLPMLCHLSLHAPLHTTCYLHRVKFVCLVYLTMLSPRMSLYVFSNLVYSTNYSVSQKLTMIHAIGYAAYYLAYPNKLKFTATSTSSTLAHVKKGSDCASKR</sequence>
<dbReference type="Gene3D" id="1.25.40.720">
    <property type="entry name" value="Telomere length regulation protein 2, C-terminal domain"/>
    <property type="match status" value="1"/>
</dbReference>
<dbReference type="InterPro" id="IPR038528">
    <property type="entry name" value="TEL2_C_sf"/>
</dbReference>
<organism evidence="2">
    <name type="scientific">Lygus hesperus</name>
    <name type="common">Western plant bug</name>
    <dbReference type="NCBI Taxonomy" id="30085"/>
    <lineage>
        <taxon>Eukaryota</taxon>
        <taxon>Metazoa</taxon>
        <taxon>Ecdysozoa</taxon>
        <taxon>Arthropoda</taxon>
        <taxon>Hexapoda</taxon>
        <taxon>Insecta</taxon>
        <taxon>Pterygota</taxon>
        <taxon>Neoptera</taxon>
        <taxon>Paraneoptera</taxon>
        <taxon>Hemiptera</taxon>
        <taxon>Heteroptera</taxon>
        <taxon>Panheteroptera</taxon>
        <taxon>Cimicomorpha</taxon>
        <taxon>Miridae</taxon>
        <taxon>Mirini</taxon>
        <taxon>Lygus</taxon>
    </lineage>
</organism>
<accession>A0A0A9Y2B8</accession>
<name>A0A0A9Y2B8_LYGHE</name>
<dbReference type="InterPro" id="IPR019337">
    <property type="entry name" value="Telomere_length_regulation_dom"/>
</dbReference>
<evidence type="ECO:0000259" key="1">
    <source>
        <dbReference type="Pfam" id="PF10193"/>
    </source>
</evidence>
<dbReference type="EMBL" id="GBHO01016422">
    <property type="protein sequence ID" value="JAG27182.1"/>
    <property type="molecule type" value="Transcribed_RNA"/>
</dbReference>
<gene>
    <name evidence="2" type="primary">tf</name>
    <name evidence="2" type="ORF">CM83_3518</name>
</gene>
<feature type="domain" description="Telomere length regulation protein conserved" evidence="1">
    <location>
        <begin position="24"/>
        <end position="72"/>
    </location>
</feature>
<dbReference type="AlphaFoldDB" id="A0A0A9Y2B8"/>
<protein>
    <submittedName>
        <fullName evidence="2">Serotransferrin</fullName>
    </submittedName>
</protein>
<evidence type="ECO:0000313" key="2">
    <source>
        <dbReference type="EMBL" id="JAG27182.1"/>
    </source>
</evidence>
<dbReference type="Pfam" id="PF10193">
    <property type="entry name" value="Telomere_reg-2"/>
    <property type="match status" value="1"/>
</dbReference>